<dbReference type="AlphaFoldDB" id="A0A914S4B2"/>
<evidence type="ECO:0000313" key="1">
    <source>
        <dbReference type="Proteomes" id="UP000887564"/>
    </source>
</evidence>
<dbReference type="WBParaSite" id="PEQ_0001198901-mRNA-1">
    <property type="protein sequence ID" value="PEQ_0001198901-mRNA-1"/>
    <property type="gene ID" value="PEQ_0001198901"/>
</dbReference>
<reference evidence="2" key="1">
    <citation type="submission" date="2022-11" db="UniProtKB">
        <authorList>
            <consortium name="WormBaseParasite"/>
        </authorList>
    </citation>
    <scope>IDENTIFICATION</scope>
</reference>
<evidence type="ECO:0000313" key="2">
    <source>
        <dbReference type="WBParaSite" id="PEQ_0001198901-mRNA-1"/>
    </source>
</evidence>
<protein>
    <submittedName>
        <fullName evidence="2">Uncharacterized protein</fullName>
    </submittedName>
</protein>
<keyword evidence="1" id="KW-1185">Reference proteome</keyword>
<accession>A0A914S4B2</accession>
<proteinExistence type="predicted"/>
<sequence length="132" mass="14525">MVTTRVDDERFRITGHGSHGILIARCFCFARGRYGYHVLVESVAANIVSLTSKTVSQYRCFVNSAKVTAESLDFLAIVGDHLAIFVYHKNTASRTGRQPDKLAAKQYGKEPLRELPETAPSNGTVSALIPQI</sequence>
<organism evidence="1 2">
    <name type="scientific">Parascaris equorum</name>
    <name type="common">Equine roundworm</name>
    <dbReference type="NCBI Taxonomy" id="6256"/>
    <lineage>
        <taxon>Eukaryota</taxon>
        <taxon>Metazoa</taxon>
        <taxon>Ecdysozoa</taxon>
        <taxon>Nematoda</taxon>
        <taxon>Chromadorea</taxon>
        <taxon>Rhabditida</taxon>
        <taxon>Spirurina</taxon>
        <taxon>Ascaridomorpha</taxon>
        <taxon>Ascaridoidea</taxon>
        <taxon>Ascarididae</taxon>
        <taxon>Parascaris</taxon>
    </lineage>
</organism>
<dbReference type="Proteomes" id="UP000887564">
    <property type="component" value="Unplaced"/>
</dbReference>
<name>A0A914S4B2_PAREQ</name>